<comment type="caution">
    <text evidence="1">The sequence shown here is derived from an EMBL/GenBank/DDBJ whole genome shotgun (WGS) entry which is preliminary data.</text>
</comment>
<accession>A0A8H6FFH4</accession>
<dbReference type="Proteomes" id="UP000578531">
    <property type="component" value="Unassembled WGS sequence"/>
</dbReference>
<sequence>MDIRINAAVLGITRNGRQLQGLEGVVSREPGTTGSDELPGQCLSRAFSPWDSGRGYCRICTPAIQRLLRERLIELSFCRTVRNQFCEVKDVAVDAFGGRLASHARDTIGFRRDHGIGI</sequence>
<name>A0A8H6FFH4_9LECA</name>
<proteinExistence type="predicted"/>
<dbReference type="RefSeq" id="XP_037158601.1">
    <property type="nucleotide sequence ID" value="XM_037314492.1"/>
</dbReference>
<reference evidence="1 2" key="1">
    <citation type="journal article" date="2020" name="Genomics">
        <title>Complete, high-quality genomes from long-read metagenomic sequencing of two wolf lichen thalli reveals enigmatic genome architecture.</title>
        <authorList>
            <person name="McKenzie S.K."/>
            <person name="Walston R.F."/>
            <person name="Allen J.L."/>
        </authorList>
    </citation>
    <scope>NUCLEOTIDE SEQUENCE [LARGE SCALE GENOMIC DNA]</scope>
    <source>
        <strain evidence="1">WasteWater2</strain>
    </source>
</reference>
<protein>
    <submittedName>
        <fullName evidence="1">Uncharacterized protein</fullName>
    </submittedName>
</protein>
<evidence type="ECO:0000313" key="1">
    <source>
        <dbReference type="EMBL" id="KAF6225934.1"/>
    </source>
</evidence>
<dbReference type="EMBL" id="JACCJC010000099">
    <property type="protein sequence ID" value="KAF6225934.1"/>
    <property type="molecule type" value="Genomic_DNA"/>
</dbReference>
<dbReference type="GeneID" id="59294291"/>
<organism evidence="1 2">
    <name type="scientific">Letharia columbiana</name>
    <dbReference type="NCBI Taxonomy" id="112416"/>
    <lineage>
        <taxon>Eukaryota</taxon>
        <taxon>Fungi</taxon>
        <taxon>Dikarya</taxon>
        <taxon>Ascomycota</taxon>
        <taxon>Pezizomycotina</taxon>
        <taxon>Lecanoromycetes</taxon>
        <taxon>OSLEUM clade</taxon>
        <taxon>Lecanoromycetidae</taxon>
        <taxon>Lecanorales</taxon>
        <taxon>Lecanorineae</taxon>
        <taxon>Parmeliaceae</taxon>
        <taxon>Letharia</taxon>
    </lineage>
</organism>
<dbReference type="AlphaFoldDB" id="A0A8H6FFH4"/>
<keyword evidence="2" id="KW-1185">Reference proteome</keyword>
<evidence type="ECO:0000313" key="2">
    <source>
        <dbReference type="Proteomes" id="UP000578531"/>
    </source>
</evidence>
<gene>
    <name evidence="1" type="ORF">HO173_012657</name>
</gene>